<organism evidence="2 3">
    <name type="scientific">Anoxybacteroides tepidamans</name>
    <dbReference type="NCBI Taxonomy" id="265948"/>
    <lineage>
        <taxon>Bacteria</taxon>
        <taxon>Bacillati</taxon>
        <taxon>Bacillota</taxon>
        <taxon>Bacilli</taxon>
        <taxon>Bacillales</taxon>
        <taxon>Anoxybacillaceae</taxon>
        <taxon>Anoxybacteroides</taxon>
    </lineage>
</organism>
<evidence type="ECO:0000256" key="1">
    <source>
        <dbReference type="SAM" id="Phobius"/>
    </source>
</evidence>
<keyword evidence="1" id="KW-0472">Membrane</keyword>
<accession>A0A7W8MW07</accession>
<evidence type="ECO:0000313" key="3">
    <source>
        <dbReference type="Proteomes" id="UP000520011"/>
    </source>
</evidence>
<name>A0A7W8MW07_9BACL</name>
<dbReference type="GO" id="GO:0015093">
    <property type="term" value="F:ferrous iron transmembrane transporter activity"/>
    <property type="evidence" value="ECO:0007669"/>
    <property type="project" value="TreeGrafter"/>
</dbReference>
<dbReference type="Proteomes" id="UP000520011">
    <property type="component" value="Unassembled WGS sequence"/>
</dbReference>
<evidence type="ECO:0000313" key="2">
    <source>
        <dbReference type="EMBL" id="MBB5325468.1"/>
    </source>
</evidence>
<dbReference type="PANTHER" id="PTHR43185:SF1">
    <property type="entry name" value="FE(2+) TRANSPORTER FEOB"/>
    <property type="match status" value="1"/>
</dbReference>
<sequence>MKFLLYVPCLATVATIRKETSSNKWTFFSIGYALCIAYLVAFSIYEGGKLLGFS</sequence>
<dbReference type="GO" id="GO:0005886">
    <property type="term" value="C:plasma membrane"/>
    <property type="evidence" value="ECO:0007669"/>
    <property type="project" value="TreeGrafter"/>
</dbReference>
<feature type="transmembrane region" description="Helical" evidence="1">
    <location>
        <begin position="25"/>
        <end position="45"/>
    </location>
</feature>
<gene>
    <name evidence="2" type="ORF">HNQ34_002569</name>
</gene>
<reference evidence="2 3" key="1">
    <citation type="submission" date="2020-08" db="EMBL/GenBank/DDBJ databases">
        <title>Genomic Encyclopedia of Type Strains, Phase IV (KMG-IV): sequencing the most valuable type-strain genomes for metagenomic binning, comparative biology and taxonomic classification.</title>
        <authorList>
            <person name="Goeker M."/>
        </authorList>
    </citation>
    <scope>NUCLEOTIDE SEQUENCE [LARGE SCALE GENOMIC DNA]</scope>
    <source>
        <strain evidence="2 3">DSM 16325</strain>
    </source>
</reference>
<protein>
    <submittedName>
        <fullName evidence="2">Fe2+ transport system protein B</fullName>
    </submittedName>
</protein>
<keyword evidence="1" id="KW-0812">Transmembrane</keyword>
<dbReference type="EMBL" id="JACHEP010000016">
    <property type="protein sequence ID" value="MBB5325468.1"/>
    <property type="molecule type" value="Genomic_DNA"/>
</dbReference>
<dbReference type="PANTHER" id="PTHR43185">
    <property type="entry name" value="FERROUS IRON TRANSPORT PROTEIN B"/>
    <property type="match status" value="1"/>
</dbReference>
<comment type="caution">
    <text evidence="2">The sequence shown here is derived from an EMBL/GenBank/DDBJ whole genome shotgun (WGS) entry which is preliminary data.</text>
</comment>
<dbReference type="InterPro" id="IPR050860">
    <property type="entry name" value="FeoB_GTPase"/>
</dbReference>
<keyword evidence="3" id="KW-1185">Reference proteome</keyword>
<keyword evidence="1" id="KW-1133">Transmembrane helix</keyword>
<dbReference type="AlphaFoldDB" id="A0A7W8MW07"/>
<proteinExistence type="predicted"/>